<dbReference type="Pfam" id="PF14365">
    <property type="entry name" value="Neprosin_AP"/>
    <property type="match status" value="4"/>
</dbReference>
<sequence>MKKLLTYLNKPAVKSFQLKPITIPKWTKDNNASHKTSSLPFRQDDISCPVGTVIVKRIILEDLIQAQRLKSLGFNYPGQVSAKDKKIDLTGHHFATISYKDDHYGAKGNINVWNPNVSPDQFSLAAMAVSGNKGFQSISAGWIVYPGLNQNNQSHLFTYWTADGNNKTHCYNTLCPGFVHVSTKYAIGMLAQPVSIYDGQQYQLEVSIYQDHVTRDWWFVLNNEPIGYWPKSFFTRQGLADGASAVFWGGEVYSSVKEKSPSMGSGHFPQEGFKKAAYVNGLKIITDITKEVSSPLASALKTFASSPNLAEAAHESRGIPSEEEKKEMERQLKAINKPAIKSFKTEQGEIFDCIDIHKQLAFDHHLLRNHSVKLKPTSVPKWPITYDNKGQKVGPMQLQLKGISCPHGTVIVKRTTIQDLINSQHLKSIGFNIPRHVLSQGSNIDLSGHHFATADYDYDNVAGVTGNINLWDPQVSHDQVSLATMAIAGGPKIEQLASISVGWMVNPLLYQDHIHLYTYWTADGYNKTGCYDIRCPGFVQVSKRIPLGVLLQPVSVYNGTQKEMDLSLHQDRVTGDWWLIFGGVNVGYWPQSLFIASGLVKGADLASWGGQVYSPKTEKSPIMGSGHFPKEGFGKAAFVNNIHIMNGKGEALIPQIYTIETHESSPNCYKAKFVHDEDEPWIRAVYYGAVSLILVAESRGQILLEDDENELDRLLNYINKPPIKSFQTENGDILDCIDIHKQLAFDHPQLKNHSIQLRPTTIPKWNITNNNDSRPVPLRQDGISCPLGTVIVKRTTPNDLIQDQRLKAMGFKDSISLSSKSKNIDLTGFHFAVAQYKYSHYGARGNLNLWEPEVSPTQFSLASMLISSGLNEQFQGIRAGWITDGFKKTGCYNTLCPGFVQVNTDIPLGLLLKPISIYGGEQYEININIYKDHITGNWWLMAFNNYVGYWPNSLFTDVGLAHGASLVSWGGEVYSPVKEKSLSMGSGHFPQEGFKKAAYVSGIELIEDIKLEGSMGPPLHSLKTVSSTPNCYKAIKKPVTESYRTKPLEEEENTLESLLNYINKSAIKSFRTKHGDTLDCIDIHKQLAFNHPLLINHSIQLKPTTIPKWTINNNNNSEKGGSFPFRRDGISCPLGTVIVKRTTLEDLIQAQSLKSMGFKSSRYVSSKSKNIDLSGYHFAVAQYKKFHYGAKGNLNIWEPEVSPNQFSLASITISAGSNEQFQGIRAGWIADGFNKTGCYNTLCPGFVQVSTDIPLGYLLQPVSTYGGKQYEVGINMYKDHITGNWWLVAFNNNYVGYWPKSLFTDVGLGHGGSLASWGGEVYSPVKEKSPSMGSGHFPQQKSYTKVAYMNDFVVYNDLGSEGMTPPLDTLKTFSSTPNCYKVKKDQPLFGHVWDDAIFYGGPGGCTF</sequence>
<evidence type="ECO:0000313" key="3">
    <source>
        <dbReference type="Proteomes" id="UP000434276"/>
    </source>
</evidence>
<dbReference type="Pfam" id="PF03080">
    <property type="entry name" value="Neprosin"/>
    <property type="match status" value="4"/>
</dbReference>
<evidence type="ECO:0000313" key="2">
    <source>
        <dbReference type="EMBL" id="CAA0396240.1"/>
    </source>
</evidence>
<dbReference type="EMBL" id="CACSHJ010000095">
    <property type="protein sequence ID" value="CAA0396240.1"/>
    <property type="molecule type" value="Genomic_DNA"/>
</dbReference>
<gene>
    <name evidence="2" type="ORF">C24_LOCUS18970</name>
</gene>
<protein>
    <recommendedName>
        <fullName evidence="1">Neprosin PEP catalytic domain-containing protein</fullName>
    </recommendedName>
</protein>
<dbReference type="InterPro" id="IPR004314">
    <property type="entry name" value="Neprosin"/>
</dbReference>
<feature type="domain" description="Neprosin PEP catalytic" evidence="1">
    <location>
        <begin position="87"/>
        <end position="342"/>
    </location>
</feature>
<organism evidence="2 3">
    <name type="scientific">Arabidopsis thaliana</name>
    <name type="common">Mouse-ear cress</name>
    <dbReference type="NCBI Taxonomy" id="3702"/>
    <lineage>
        <taxon>Eukaryota</taxon>
        <taxon>Viridiplantae</taxon>
        <taxon>Streptophyta</taxon>
        <taxon>Embryophyta</taxon>
        <taxon>Tracheophyta</taxon>
        <taxon>Spermatophyta</taxon>
        <taxon>Magnoliopsida</taxon>
        <taxon>eudicotyledons</taxon>
        <taxon>Gunneridae</taxon>
        <taxon>Pentapetalae</taxon>
        <taxon>rosids</taxon>
        <taxon>malvids</taxon>
        <taxon>Brassicales</taxon>
        <taxon>Brassicaceae</taxon>
        <taxon>Camelineae</taxon>
        <taxon>Arabidopsis</taxon>
    </lineage>
</organism>
<dbReference type="InterPro" id="IPR025521">
    <property type="entry name" value="Neprosin_propep"/>
</dbReference>
<reference evidence="2 3" key="1">
    <citation type="submission" date="2019-12" db="EMBL/GenBank/DDBJ databases">
        <authorList>
            <person name="Jiao W.-B."/>
            <person name="Schneeberger K."/>
        </authorList>
    </citation>
    <scope>NUCLEOTIDE SEQUENCE [LARGE SCALE GENOMIC DNA]</scope>
    <source>
        <strain evidence="3">cv. C24</strain>
    </source>
</reference>
<feature type="domain" description="Neprosin PEP catalytic" evidence="1">
    <location>
        <begin position="821"/>
        <end position="1054"/>
    </location>
</feature>
<dbReference type="PANTHER" id="PTHR31589:SF171">
    <property type="entry name" value="PROTEIN, PUTATIVE (DUF239)-RELATED"/>
    <property type="match status" value="1"/>
</dbReference>
<dbReference type="PROSITE" id="PS52045">
    <property type="entry name" value="NEPROSIN_PEP_CD"/>
    <property type="match status" value="4"/>
</dbReference>
<dbReference type="PANTHER" id="PTHR31589">
    <property type="entry name" value="PROTEIN, PUTATIVE (DUF239)-RELATED-RELATED"/>
    <property type="match status" value="1"/>
</dbReference>
<feature type="domain" description="Neprosin PEP catalytic" evidence="1">
    <location>
        <begin position="443"/>
        <end position="696"/>
    </location>
</feature>
<dbReference type="InterPro" id="IPR053168">
    <property type="entry name" value="Glutamic_endopeptidase"/>
</dbReference>
<dbReference type="Proteomes" id="UP000434276">
    <property type="component" value="Unassembled WGS sequence"/>
</dbReference>
<dbReference type="OrthoDB" id="1858978at2759"/>
<name>A0A5S9XV42_ARATH</name>
<accession>A0A5S9XV42</accession>
<dbReference type="Gene3D" id="3.90.1320.10">
    <property type="entry name" value="Outer-capsid protein sigma 3, large lobe"/>
    <property type="match status" value="2"/>
</dbReference>
<proteinExistence type="predicted"/>
<dbReference type="ExpressionAtlas" id="A0A5S9XV42">
    <property type="expression patterns" value="baseline and differential"/>
</dbReference>
<feature type="domain" description="Neprosin PEP catalytic" evidence="1">
    <location>
        <begin position="1168"/>
        <end position="1406"/>
    </location>
</feature>
<evidence type="ECO:0000259" key="1">
    <source>
        <dbReference type="PROSITE" id="PS52045"/>
    </source>
</evidence>